<dbReference type="Gramene" id="Solyc01g103270.3.1">
    <property type="protein sequence ID" value="Solyc01g103270.3.1"/>
    <property type="gene ID" value="Solyc01g103270.3"/>
</dbReference>
<keyword evidence="1" id="KW-1133">Transmembrane helix</keyword>
<dbReference type="Proteomes" id="UP000004994">
    <property type="component" value="Chromosome 1"/>
</dbReference>
<reference evidence="2" key="1">
    <citation type="journal article" date="2012" name="Nature">
        <title>The tomato genome sequence provides insights into fleshy fruit evolution.</title>
        <authorList>
            <consortium name="Tomato Genome Consortium"/>
        </authorList>
    </citation>
    <scope>NUCLEOTIDE SEQUENCE [LARGE SCALE GENOMIC DNA]</scope>
    <source>
        <strain evidence="2">cv. Heinz 1706</strain>
    </source>
</reference>
<accession>A0A3Q7EQ31</accession>
<keyword evidence="3" id="KW-1185">Reference proteome</keyword>
<dbReference type="AlphaFoldDB" id="A0A3Q7EQ31"/>
<evidence type="ECO:0000313" key="3">
    <source>
        <dbReference type="Proteomes" id="UP000004994"/>
    </source>
</evidence>
<reference evidence="2" key="2">
    <citation type="submission" date="2019-01" db="UniProtKB">
        <authorList>
            <consortium name="EnsemblPlants"/>
        </authorList>
    </citation>
    <scope>IDENTIFICATION</scope>
    <source>
        <strain evidence="2">cv. Heinz 1706</strain>
    </source>
</reference>
<sequence>MGYPRANCSCRINCWCSRHCLGFGVFYIVMQCLGMICGVGVLKGFQPSF</sequence>
<proteinExistence type="predicted"/>
<evidence type="ECO:0000256" key="1">
    <source>
        <dbReference type="SAM" id="Phobius"/>
    </source>
</evidence>
<dbReference type="PaxDb" id="4081-Solyc01g103270.2.1"/>
<evidence type="ECO:0000313" key="2">
    <source>
        <dbReference type="EnsemblPlants" id="Solyc01g103270.3.1"/>
    </source>
</evidence>
<protein>
    <submittedName>
        <fullName evidence="2">Uncharacterized protein</fullName>
    </submittedName>
</protein>
<keyword evidence="1" id="KW-0472">Membrane</keyword>
<organism evidence="2">
    <name type="scientific">Solanum lycopersicum</name>
    <name type="common">Tomato</name>
    <name type="synonym">Lycopersicon esculentum</name>
    <dbReference type="NCBI Taxonomy" id="4081"/>
    <lineage>
        <taxon>Eukaryota</taxon>
        <taxon>Viridiplantae</taxon>
        <taxon>Streptophyta</taxon>
        <taxon>Embryophyta</taxon>
        <taxon>Tracheophyta</taxon>
        <taxon>Spermatophyta</taxon>
        <taxon>Magnoliopsida</taxon>
        <taxon>eudicotyledons</taxon>
        <taxon>Gunneridae</taxon>
        <taxon>Pentapetalae</taxon>
        <taxon>asterids</taxon>
        <taxon>lamiids</taxon>
        <taxon>Solanales</taxon>
        <taxon>Solanaceae</taxon>
        <taxon>Solanoideae</taxon>
        <taxon>Solaneae</taxon>
        <taxon>Solanum</taxon>
        <taxon>Solanum subgen. Lycopersicon</taxon>
    </lineage>
</organism>
<keyword evidence="1" id="KW-0812">Transmembrane</keyword>
<dbReference type="InParanoid" id="A0A3Q7EQ31"/>
<feature type="transmembrane region" description="Helical" evidence="1">
    <location>
        <begin position="21"/>
        <end position="42"/>
    </location>
</feature>
<name>A0A3Q7EQ31_SOLLC</name>
<dbReference type="EnsemblPlants" id="Solyc01g103270.3.1">
    <property type="protein sequence ID" value="Solyc01g103270.3.1"/>
    <property type="gene ID" value="Solyc01g103270.3"/>
</dbReference>